<dbReference type="InterPro" id="IPR036397">
    <property type="entry name" value="RNaseH_sf"/>
</dbReference>
<evidence type="ECO:0000313" key="3">
    <source>
        <dbReference type="Proteomes" id="UP001596398"/>
    </source>
</evidence>
<dbReference type="InterPro" id="IPR012337">
    <property type="entry name" value="RNaseH-like_sf"/>
</dbReference>
<organism evidence="2 3">
    <name type="scientific">Halosegnis marinus</name>
    <dbReference type="NCBI Taxonomy" id="3034023"/>
    <lineage>
        <taxon>Archaea</taxon>
        <taxon>Methanobacteriati</taxon>
        <taxon>Methanobacteriota</taxon>
        <taxon>Stenosarchaea group</taxon>
        <taxon>Halobacteria</taxon>
        <taxon>Halobacteriales</taxon>
        <taxon>Natronomonadaceae</taxon>
        <taxon>Halosegnis</taxon>
    </lineage>
</organism>
<keyword evidence="3" id="KW-1185">Reference proteome</keyword>
<dbReference type="Pfam" id="PF13482">
    <property type="entry name" value="RNase_H_2"/>
    <property type="match status" value="1"/>
</dbReference>
<sequence>MQYDFSDGDHDRVATFDIETTSVRPADGEVVAVGVGVHEPGSPAGAAEYTVLRREGDDEAALVERGVAAVEDAGADLLVSYNGTGYDLDYLDGRMAALGREPVPVALHESGDHLDLMVPRRVRASAAGEDYPSLEACLSSYGIEPARTVWRGAELTNVRFGRELGPAYLDALGTPTGEELGAVVDHYLVTDLEANLALYYADVGRDFDPEYAGTERVF</sequence>
<dbReference type="RefSeq" id="WP_276233825.1">
    <property type="nucleotide sequence ID" value="NZ_CP119802.1"/>
</dbReference>
<evidence type="ECO:0000313" key="2">
    <source>
        <dbReference type="EMBL" id="MFC7235688.1"/>
    </source>
</evidence>
<dbReference type="Gene3D" id="3.30.420.10">
    <property type="entry name" value="Ribonuclease H-like superfamily/Ribonuclease H"/>
    <property type="match status" value="1"/>
</dbReference>
<dbReference type="Proteomes" id="UP001596398">
    <property type="component" value="Unassembled WGS sequence"/>
</dbReference>
<feature type="domain" description="YprB ribonuclease H-like" evidence="1">
    <location>
        <begin position="16"/>
        <end position="154"/>
    </location>
</feature>
<evidence type="ECO:0000259" key="1">
    <source>
        <dbReference type="Pfam" id="PF13482"/>
    </source>
</evidence>
<accession>A0ABD5ZQH3</accession>
<dbReference type="InterPro" id="IPR038720">
    <property type="entry name" value="YprB_RNase_H-like_dom"/>
</dbReference>
<comment type="caution">
    <text evidence="2">The sequence shown here is derived from an EMBL/GenBank/DDBJ whole genome shotgun (WGS) entry which is preliminary data.</text>
</comment>
<dbReference type="SUPFAM" id="SSF53098">
    <property type="entry name" value="Ribonuclease H-like"/>
    <property type="match status" value="1"/>
</dbReference>
<proteinExistence type="predicted"/>
<dbReference type="AlphaFoldDB" id="A0ABD5ZQH3"/>
<reference evidence="2 3" key="1">
    <citation type="journal article" date="2019" name="Int. J. Syst. Evol. Microbiol.">
        <title>The Global Catalogue of Microorganisms (GCM) 10K type strain sequencing project: providing services to taxonomists for standard genome sequencing and annotation.</title>
        <authorList>
            <consortium name="The Broad Institute Genomics Platform"/>
            <consortium name="The Broad Institute Genome Sequencing Center for Infectious Disease"/>
            <person name="Wu L."/>
            <person name="Ma J."/>
        </authorList>
    </citation>
    <scope>NUCLEOTIDE SEQUENCE [LARGE SCALE GENOMIC DNA]</scope>
    <source>
        <strain evidence="2 3">DT85</strain>
    </source>
</reference>
<name>A0ABD5ZQH3_9EURY</name>
<dbReference type="GeneID" id="79267385"/>
<protein>
    <submittedName>
        <fullName evidence="2">Ribonuclease H-like domain-containing protein</fullName>
    </submittedName>
</protein>
<gene>
    <name evidence="2" type="ORF">ACFQJ4_10215</name>
</gene>
<dbReference type="EMBL" id="JBHTAP010000001">
    <property type="protein sequence ID" value="MFC7235688.1"/>
    <property type="molecule type" value="Genomic_DNA"/>
</dbReference>